<proteinExistence type="predicted"/>
<evidence type="ECO:0000313" key="4">
    <source>
        <dbReference type="Proteomes" id="UP000886607"/>
    </source>
</evidence>
<organism evidence="2 3">
    <name type="scientific">Tetragenococcus koreensis</name>
    <dbReference type="NCBI Taxonomy" id="290335"/>
    <lineage>
        <taxon>Bacteria</taxon>
        <taxon>Bacillati</taxon>
        <taxon>Bacillota</taxon>
        <taxon>Bacilli</taxon>
        <taxon>Lactobacillales</taxon>
        <taxon>Enterococcaceae</taxon>
        <taxon>Tetragenococcus</taxon>
    </lineage>
</organism>
<evidence type="ECO:0000313" key="1">
    <source>
        <dbReference type="EMBL" id="GEQ50448.1"/>
    </source>
</evidence>
<keyword evidence="4" id="KW-1185">Reference proteome</keyword>
<dbReference type="Proteomes" id="UP000886597">
    <property type="component" value="Unassembled WGS sequence"/>
</dbReference>
<dbReference type="RefSeq" id="WP_202584472.1">
    <property type="nucleotide sequence ID" value="NZ_BKBO01000051.1"/>
</dbReference>
<evidence type="ECO:0000313" key="3">
    <source>
        <dbReference type="Proteomes" id="UP000886597"/>
    </source>
</evidence>
<evidence type="ECO:0008006" key="5">
    <source>
        <dbReference type="Google" id="ProtNLM"/>
    </source>
</evidence>
<name>A0AAN4UDQ9_9ENTE</name>
<comment type="caution">
    <text evidence="2">The sequence shown here is derived from an EMBL/GenBank/DDBJ whole genome shotgun (WGS) entry which is preliminary data.</text>
</comment>
<sequence>MDKIKARKQGNAVTITLSKKFNVSEGQEFYITQEKDGTILLTPKIEDYFANVGKGGFVDTEDDLAQGFATTGSELDN</sequence>
<reference evidence="2" key="2">
    <citation type="journal article" date="2020" name="Int. Dairy J.">
        <title>Lactic acid bacterial diversity in Brie cheese focusing on salt concentration and pH of isolation medium and characterisation of halophilic and alkaliphilic lactic acid bacterial isolates.</title>
        <authorList>
            <person name="Unno R."/>
            <person name="Matsutani M."/>
            <person name="Suzuki T."/>
            <person name="Kodama K."/>
            <person name="Matsushita H."/>
            <person name="Yamasato K."/>
            <person name="Koizumi Y."/>
            <person name="Ishikawa M."/>
        </authorList>
    </citation>
    <scope>NUCLEOTIDE SEQUENCE</scope>
    <source>
        <strain evidence="2">7C1</strain>
        <strain evidence="1">8C4</strain>
    </source>
</reference>
<dbReference type="EMBL" id="BKBO01000051">
    <property type="protein sequence ID" value="GEQ50448.1"/>
    <property type="molecule type" value="Genomic_DNA"/>
</dbReference>
<protein>
    <recommendedName>
        <fullName evidence="5">AbrB family transcriptional regulator</fullName>
    </recommendedName>
</protein>
<dbReference type="Proteomes" id="UP000886607">
    <property type="component" value="Unassembled WGS sequence"/>
</dbReference>
<dbReference type="NCBIfam" id="NF047400">
    <property type="entry name" value="MazE_PemI_antitoxin"/>
    <property type="match status" value="1"/>
</dbReference>
<evidence type="ECO:0000313" key="2">
    <source>
        <dbReference type="EMBL" id="GEQ55441.1"/>
    </source>
</evidence>
<reference evidence="2" key="1">
    <citation type="submission" date="2019-08" db="EMBL/GenBank/DDBJ databases">
        <authorList>
            <person name="Ishikawa M."/>
            <person name="Suzuki T."/>
            <person name="Matsutani M."/>
        </authorList>
    </citation>
    <scope>NUCLEOTIDE SEQUENCE</scope>
    <source>
        <strain evidence="2">7C1</strain>
        <strain evidence="1">8C4</strain>
    </source>
</reference>
<dbReference type="AlphaFoldDB" id="A0AAN4UDQ9"/>
<gene>
    <name evidence="1" type="ORF">TK11N_23000</name>
    <name evidence="2" type="ORF">TK2N_22850</name>
</gene>
<dbReference type="EMBL" id="BKBQ01000050">
    <property type="protein sequence ID" value="GEQ55441.1"/>
    <property type="molecule type" value="Genomic_DNA"/>
</dbReference>
<accession>A0AAN4UDQ9</accession>